<dbReference type="Proteomes" id="UP000250572">
    <property type="component" value="Unassembled WGS sequence"/>
</dbReference>
<reference evidence="1 2" key="1">
    <citation type="journal article" date="2018" name="G3 (Bethesda)">
        <title>A High-Quality Reference Genome for the Invasive Mosquitofish Gambusia affinis Using a Chicago Library.</title>
        <authorList>
            <person name="Hoffberg S.L."/>
            <person name="Troendle N.J."/>
            <person name="Glenn T.C."/>
            <person name="Mahmud O."/>
            <person name="Louha S."/>
            <person name="Chalopin D."/>
            <person name="Bennetzen J.L."/>
            <person name="Mauricio R."/>
        </authorList>
    </citation>
    <scope>NUCLEOTIDE SEQUENCE [LARGE SCALE GENOMIC DNA]</scope>
    <source>
        <strain evidence="1">NE01/NJP1002.9</strain>
        <tissue evidence="1">Muscle</tissue>
    </source>
</reference>
<comment type="caution">
    <text evidence="1">The sequence shown here is derived from an EMBL/GenBank/DDBJ whole genome shotgun (WGS) entry which is preliminary data.</text>
</comment>
<dbReference type="AlphaFoldDB" id="A0A315VYJ8"/>
<dbReference type="EMBL" id="NHOQ01001000">
    <property type="protein sequence ID" value="PWA27539.1"/>
    <property type="molecule type" value="Genomic_DNA"/>
</dbReference>
<proteinExistence type="predicted"/>
<gene>
    <name evidence="1" type="ORF">CCH79_00000245</name>
</gene>
<accession>A0A315VYJ8</accession>
<evidence type="ECO:0000313" key="2">
    <source>
        <dbReference type="Proteomes" id="UP000250572"/>
    </source>
</evidence>
<keyword evidence="2" id="KW-1185">Reference proteome</keyword>
<organism evidence="1 2">
    <name type="scientific">Gambusia affinis</name>
    <name type="common">Western mosquitofish</name>
    <name type="synonym">Heterandria affinis</name>
    <dbReference type="NCBI Taxonomy" id="33528"/>
    <lineage>
        <taxon>Eukaryota</taxon>
        <taxon>Metazoa</taxon>
        <taxon>Chordata</taxon>
        <taxon>Craniata</taxon>
        <taxon>Vertebrata</taxon>
        <taxon>Euteleostomi</taxon>
        <taxon>Actinopterygii</taxon>
        <taxon>Neopterygii</taxon>
        <taxon>Teleostei</taxon>
        <taxon>Neoteleostei</taxon>
        <taxon>Acanthomorphata</taxon>
        <taxon>Ovalentaria</taxon>
        <taxon>Atherinomorphae</taxon>
        <taxon>Cyprinodontiformes</taxon>
        <taxon>Poeciliidae</taxon>
        <taxon>Poeciliinae</taxon>
        <taxon>Gambusia</taxon>
    </lineage>
</organism>
<name>A0A315VYJ8_GAMAF</name>
<protein>
    <submittedName>
        <fullName evidence="1">Uncharacterized protein</fullName>
    </submittedName>
</protein>
<sequence length="62" mass="6746">MSPQLQSTVWGRTHRAGLPIIIDRSQSRQTLDTMAPCAYCYWTVGAPPPSTKCEPTGRAAAI</sequence>
<evidence type="ECO:0000313" key="1">
    <source>
        <dbReference type="EMBL" id="PWA27539.1"/>
    </source>
</evidence>